<evidence type="ECO:0000313" key="3">
    <source>
        <dbReference type="Proteomes" id="UP000030765"/>
    </source>
</evidence>
<keyword evidence="3" id="KW-1185">Reference proteome</keyword>
<name>A0A084W0T2_ANOSI</name>
<dbReference type="VEuPathDB" id="VectorBase:ASIC011672"/>
<evidence type="ECO:0000313" key="2">
    <source>
        <dbReference type="EnsemblMetazoa" id="ASIC011672-PA"/>
    </source>
</evidence>
<protein>
    <submittedName>
        <fullName evidence="1">AGAP006006-PA-like protein</fullName>
    </submittedName>
</protein>
<evidence type="ECO:0000313" key="1">
    <source>
        <dbReference type="EMBL" id="KFB43826.1"/>
    </source>
</evidence>
<dbReference type="EMBL" id="KE525263">
    <property type="protein sequence ID" value="KFB43826.1"/>
    <property type="molecule type" value="Genomic_DNA"/>
</dbReference>
<dbReference type="EnsemblMetazoa" id="ASIC011672-RA">
    <property type="protein sequence ID" value="ASIC011672-PA"/>
    <property type="gene ID" value="ASIC011672"/>
</dbReference>
<dbReference type="EMBL" id="ATLV01019159">
    <property type="status" value="NOT_ANNOTATED_CDS"/>
    <property type="molecule type" value="Genomic_DNA"/>
</dbReference>
<reference evidence="2" key="2">
    <citation type="submission" date="2020-05" db="UniProtKB">
        <authorList>
            <consortium name="EnsemblMetazoa"/>
        </authorList>
    </citation>
    <scope>IDENTIFICATION</scope>
</reference>
<gene>
    <name evidence="1" type="ORF">ZHAS_00011672</name>
</gene>
<organism evidence="1">
    <name type="scientific">Anopheles sinensis</name>
    <name type="common">Mosquito</name>
    <dbReference type="NCBI Taxonomy" id="74873"/>
    <lineage>
        <taxon>Eukaryota</taxon>
        <taxon>Metazoa</taxon>
        <taxon>Ecdysozoa</taxon>
        <taxon>Arthropoda</taxon>
        <taxon>Hexapoda</taxon>
        <taxon>Insecta</taxon>
        <taxon>Pterygota</taxon>
        <taxon>Neoptera</taxon>
        <taxon>Endopterygota</taxon>
        <taxon>Diptera</taxon>
        <taxon>Nematocera</taxon>
        <taxon>Culicoidea</taxon>
        <taxon>Culicidae</taxon>
        <taxon>Anophelinae</taxon>
        <taxon>Anopheles</taxon>
    </lineage>
</organism>
<reference evidence="1 3" key="1">
    <citation type="journal article" date="2014" name="BMC Genomics">
        <title>Genome sequence of Anopheles sinensis provides insight into genetics basis of mosquito competence for malaria parasites.</title>
        <authorList>
            <person name="Zhou D."/>
            <person name="Zhang D."/>
            <person name="Ding G."/>
            <person name="Shi L."/>
            <person name="Hou Q."/>
            <person name="Ye Y."/>
            <person name="Xu Y."/>
            <person name="Zhou H."/>
            <person name="Xiong C."/>
            <person name="Li S."/>
            <person name="Yu J."/>
            <person name="Hong S."/>
            <person name="Yu X."/>
            <person name="Zou P."/>
            <person name="Chen C."/>
            <person name="Chang X."/>
            <person name="Wang W."/>
            <person name="Lv Y."/>
            <person name="Sun Y."/>
            <person name="Ma L."/>
            <person name="Shen B."/>
            <person name="Zhu C."/>
        </authorList>
    </citation>
    <scope>NUCLEOTIDE SEQUENCE [LARGE SCALE GENOMIC DNA]</scope>
</reference>
<proteinExistence type="predicted"/>
<accession>A0A084W0T2</accession>
<sequence>MYGRYTCLASDGNYYEYEANENGFKPLSEHPPGVQPDKEQCTQPYPEFHMKDIISSLAGK</sequence>
<dbReference type="Proteomes" id="UP000030765">
    <property type="component" value="Unassembled WGS sequence"/>
</dbReference>
<dbReference type="AlphaFoldDB" id="A0A084W0T2"/>